<evidence type="ECO:0000256" key="1">
    <source>
        <dbReference type="SAM" id="MobiDB-lite"/>
    </source>
</evidence>
<dbReference type="AlphaFoldDB" id="A0A0F9PRK4"/>
<dbReference type="EMBL" id="LAZR01002109">
    <property type="protein sequence ID" value="KKN34385.1"/>
    <property type="molecule type" value="Genomic_DNA"/>
</dbReference>
<feature type="region of interest" description="Disordered" evidence="1">
    <location>
        <begin position="125"/>
        <end position="146"/>
    </location>
</feature>
<reference evidence="2" key="1">
    <citation type="journal article" date="2015" name="Nature">
        <title>Complex archaea that bridge the gap between prokaryotes and eukaryotes.</title>
        <authorList>
            <person name="Spang A."/>
            <person name="Saw J.H."/>
            <person name="Jorgensen S.L."/>
            <person name="Zaremba-Niedzwiedzka K."/>
            <person name="Martijn J."/>
            <person name="Lind A.E."/>
            <person name="van Eijk R."/>
            <person name="Schleper C."/>
            <person name="Guy L."/>
            <person name="Ettema T.J."/>
        </authorList>
    </citation>
    <scope>NUCLEOTIDE SEQUENCE</scope>
</reference>
<proteinExistence type="predicted"/>
<accession>A0A0F9PRK4</accession>
<evidence type="ECO:0000313" key="2">
    <source>
        <dbReference type="EMBL" id="KKN34385.1"/>
    </source>
</evidence>
<sequence length="146" mass="17269">MNKKILEKIEEIESMYSSCSGRYCVDADKLDEKIKEIKQFLQAEEQKEPEFVKGMIVKKKNVHEDKYKYLMYSKNIERAEPLDWKELAKTIAYFIPDCVKVIRNIHGRLYFMNNKDEDCTRSDGHTYNISIPNPTGKHQEIDIERG</sequence>
<name>A0A0F9PRK4_9ZZZZ</name>
<gene>
    <name evidence="2" type="ORF">LCGC14_0794320</name>
</gene>
<protein>
    <submittedName>
        <fullName evidence="2">Uncharacterized protein</fullName>
    </submittedName>
</protein>
<comment type="caution">
    <text evidence="2">The sequence shown here is derived from an EMBL/GenBank/DDBJ whole genome shotgun (WGS) entry which is preliminary data.</text>
</comment>
<organism evidence="2">
    <name type="scientific">marine sediment metagenome</name>
    <dbReference type="NCBI Taxonomy" id="412755"/>
    <lineage>
        <taxon>unclassified sequences</taxon>
        <taxon>metagenomes</taxon>
        <taxon>ecological metagenomes</taxon>
    </lineage>
</organism>
<feature type="compositionally biased region" description="Basic and acidic residues" evidence="1">
    <location>
        <begin position="137"/>
        <end position="146"/>
    </location>
</feature>